<organism evidence="1 2">
    <name type="scientific">Fusarium solani</name>
    <name type="common">Filamentous fungus</name>
    <dbReference type="NCBI Taxonomy" id="169388"/>
    <lineage>
        <taxon>Eukaryota</taxon>
        <taxon>Fungi</taxon>
        <taxon>Dikarya</taxon>
        <taxon>Ascomycota</taxon>
        <taxon>Pezizomycotina</taxon>
        <taxon>Sordariomycetes</taxon>
        <taxon>Hypocreomycetidae</taxon>
        <taxon>Hypocreales</taxon>
        <taxon>Nectriaceae</taxon>
        <taxon>Fusarium</taxon>
        <taxon>Fusarium solani species complex</taxon>
    </lineage>
</organism>
<sequence length="260" mass="28402">MNVSCTTGAASPTSSKQPTYLHTYMQRPCRAKVKHRRLICLLGPEDEHPGSLLYLSGRGLLLNTNFHSVGFDACILFFFLPPPTEVILRLSYPLQDRAREPSSLLLHSCSPPPLFIRLPPPTNHRPLARSFSVVSLPALTLTSVFRRRLKNIPQSLSSSIPVIAGITTPTGSSTIIRAPFYDCLSRRALDASILTSPLVLRASAKYIDDTPIPEAVANVQPACARALSHNQPASLHPATPTSFLQLVEVRVGHSGWLSAR</sequence>
<name>A0A9P9L1W0_FUSSL</name>
<reference evidence="1" key="1">
    <citation type="journal article" date="2021" name="Nat. Commun.">
        <title>Genetic determinants of endophytism in the Arabidopsis root mycobiome.</title>
        <authorList>
            <person name="Mesny F."/>
            <person name="Miyauchi S."/>
            <person name="Thiergart T."/>
            <person name="Pickel B."/>
            <person name="Atanasova L."/>
            <person name="Karlsson M."/>
            <person name="Huettel B."/>
            <person name="Barry K.W."/>
            <person name="Haridas S."/>
            <person name="Chen C."/>
            <person name="Bauer D."/>
            <person name="Andreopoulos W."/>
            <person name="Pangilinan J."/>
            <person name="LaButti K."/>
            <person name="Riley R."/>
            <person name="Lipzen A."/>
            <person name="Clum A."/>
            <person name="Drula E."/>
            <person name="Henrissat B."/>
            <person name="Kohler A."/>
            <person name="Grigoriev I.V."/>
            <person name="Martin F.M."/>
            <person name="Hacquard S."/>
        </authorList>
    </citation>
    <scope>NUCLEOTIDE SEQUENCE</scope>
    <source>
        <strain evidence="1">FSSC 5 MPI-SDFR-AT-0091</strain>
    </source>
</reference>
<proteinExistence type="predicted"/>
<protein>
    <submittedName>
        <fullName evidence="1">Uncharacterized protein</fullName>
    </submittedName>
</protein>
<evidence type="ECO:0000313" key="1">
    <source>
        <dbReference type="EMBL" id="KAH7272420.1"/>
    </source>
</evidence>
<accession>A0A9P9L1W0</accession>
<evidence type="ECO:0000313" key="2">
    <source>
        <dbReference type="Proteomes" id="UP000736672"/>
    </source>
</evidence>
<dbReference type="Proteomes" id="UP000736672">
    <property type="component" value="Unassembled WGS sequence"/>
</dbReference>
<gene>
    <name evidence="1" type="ORF">B0J15DRAFT_177101</name>
</gene>
<dbReference type="AlphaFoldDB" id="A0A9P9L1W0"/>
<keyword evidence="2" id="KW-1185">Reference proteome</keyword>
<dbReference type="EMBL" id="JAGTJS010000003">
    <property type="protein sequence ID" value="KAH7272420.1"/>
    <property type="molecule type" value="Genomic_DNA"/>
</dbReference>
<comment type="caution">
    <text evidence="1">The sequence shown here is derived from an EMBL/GenBank/DDBJ whole genome shotgun (WGS) entry which is preliminary data.</text>
</comment>